<dbReference type="SMART" id="SM00342">
    <property type="entry name" value="HTH_ARAC"/>
    <property type="match status" value="1"/>
</dbReference>
<feature type="domain" description="HTH araC/xylS-type" evidence="4">
    <location>
        <begin position="214"/>
        <end position="312"/>
    </location>
</feature>
<dbReference type="InterPro" id="IPR029062">
    <property type="entry name" value="Class_I_gatase-like"/>
</dbReference>
<accession>A0A0A3AJU7</accession>
<dbReference type="EMBL" id="JSUM01000015">
    <property type="protein sequence ID" value="KGQ69643.1"/>
    <property type="molecule type" value="Genomic_DNA"/>
</dbReference>
<dbReference type="InterPro" id="IPR052158">
    <property type="entry name" value="INH-QAR"/>
</dbReference>
<dbReference type="PANTHER" id="PTHR43130:SF3">
    <property type="entry name" value="HTH-TYPE TRANSCRIPTIONAL REGULATOR RV1931C"/>
    <property type="match status" value="1"/>
</dbReference>
<dbReference type="InterPro" id="IPR018060">
    <property type="entry name" value="HTH_AraC"/>
</dbReference>
<dbReference type="PROSITE" id="PS00041">
    <property type="entry name" value="HTH_ARAC_FAMILY_1"/>
    <property type="match status" value="1"/>
</dbReference>
<evidence type="ECO:0000313" key="5">
    <source>
        <dbReference type="EMBL" id="KGQ69643.1"/>
    </source>
</evidence>
<evidence type="ECO:0000259" key="4">
    <source>
        <dbReference type="PROSITE" id="PS01124"/>
    </source>
</evidence>
<proteinExistence type="predicted"/>
<dbReference type="Gene3D" id="3.40.50.880">
    <property type="match status" value="1"/>
</dbReference>
<dbReference type="Gene3D" id="1.10.10.60">
    <property type="entry name" value="Homeodomain-like"/>
    <property type="match status" value="1"/>
</dbReference>
<organism evidence="5 6">
    <name type="scientific">Chelonobacter oris</name>
    <dbReference type="NCBI Taxonomy" id="505317"/>
    <lineage>
        <taxon>Bacteria</taxon>
        <taxon>Pseudomonadati</taxon>
        <taxon>Pseudomonadota</taxon>
        <taxon>Gammaproteobacteria</taxon>
        <taxon>Pasteurellales</taxon>
        <taxon>Pasteurellaceae</taxon>
        <taxon>Chelonobacter</taxon>
    </lineage>
</organism>
<dbReference type="AlphaFoldDB" id="A0A0A3AJU7"/>
<evidence type="ECO:0000256" key="1">
    <source>
        <dbReference type="ARBA" id="ARBA00023015"/>
    </source>
</evidence>
<dbReference type="GO" id="GO:0003700">
    <property type="term" value="F:DNA-binding transcription factor activity"/>
    <property type="evidence" value="ECO:0007669"/>
    <property type="project" value="InterPro"/>
</dbReference>
<keyword evidence="1" id="KW-0805">Transcription regulation</keyword>
<dbReference type="InterPro" id="IPR018062">
    <property type="entry name" value="HTH_AraC-typ_CS"/>
</dbReference>
<dbReference type="InterPro" id="IPR009057">
    <property type="entry name" value="Homeodomain-like_sf"/>
</dbReference>
<dbReference type="PANTHER" id="PTHR43130">
    <property type="entry name" value="ARAC-FAMILY TRANSCRIPTIONAL REGULATOR"/>
    <property type="match status" value="1"/>
</dbReference>
<dbReference type="SUPFAM" id="SSF52317">
    <property type="entry name" value="Class I glutamine amidotransferase-like"/>
    <property type="match status" value="1"/>
</dbReference>
<dbReference type="Proteomes" id="UP000030380">
    <property type="component" value="Unassembled WGS sequence"/>
</dbReference>
<dbReference type="PROSITE" id="PS01124">
    <property type="entry name" value="HTH_ARAC_FAMILY_2"/>
    <property type="match status" value="1"/>
</dbReference>
<dbReference type="SUPFAM" id="SSF46689">
    <property type="entry name" value="Homeodomain-like"/>
    <property type="match status" value="2"/>
</dbReference>
<name>A0A0A3AJU7_9PAST</name>
<comment type="caution">
    <text evidence="5">The sequence shown here is derived from an EMBL/GenBank/DDBJ whole genome shotgun (WGS) entry which is preliminary data.</text>
</comment>
<dbReference type="InterPro" id="IPR002818">
    <property type="entry name" value="DJ-1/PfpI"/>
</dbReference>
<keyword evidence="6" id="KW-1185">Reference proteome</keyword>
<evidence type="ECO:0000256" key="2">
    <source>
        <dbReference type="ARBA" id="ARBA00023125"/>
    </source>
</evidence>
<dbReference type="CDD" id="cd03137">
    <property type="entry name" value="GATase1_AraC_1"/>
    <property type="match status" value="1"/>
</dbReference>
<dbReference type="Pfam" id="PF01965">
    <property type="entry name" value="DJ-1_PfpI"/>
    <property type="match status" value="1"/>
</dbReference>
<keyword evidence="3" id="KW-0804">Transcription</keyword>
<keyword evidence="2" id="KW-0238">DNA-binding</keyword>
<dbReference type="STRING" id="505317.OA57_10290"/>
<sequence length="318" mass="35405">MIPTVALVAYPDFSPFLFSVPYMIFGEEMLPGQKLFDLLTVSPSSELSCVGNGLNLQAKCGPEALQNADIIIIPGWHSIDETPSNDFLLALQQAYQRGAHLVGLCLGTYVLAYAGLLNGKKAATHWEAEADFSRRFPQVRLDANALYVEEQRILTSAGTGAGLDCCLHLVREYHGSRTANKIARRMVIAPHRDGGQAQFIERPLPQSTQDVQINQLLAYLRENPTQSHSLEQLAQRAAMSRRTFTRHFHKATGMSVGEWLLAERLQRVQLLLETTALSIEQVAEQAGFNSGSSLRDHFKRRFNLSPTAWRKIFGLRSA</sequence>
<evidence type="ECO:0000256" key="3">
    <source>
        <dbReference type="ARBA" id="ARBA00023163"/>
    </source>
</evidence>
<evidence type="ECO:0000313" key="6">
    <source>
        <dbReference type="Proteomes" id="UP000030380"/>
    </source>
</evidence>
<dbReference type="Pfam" id="PF12833">
    <property type="entry name" value="HTH_18"/>
    <property type="match status" value="1"/>
</dbReference>
<dbReference type="GO" id="GO:0043565">
    <property type="term" value="F:sequence-specific DNA binding"/>
    <property type="evidence" value="ECO:0007669"/>
    <property type="project" value="InterPro"/>
</dbReference>
<reference evidence="5 6" key="1">
    <citation type="submission" date="2014-11" db="EMBL/GenBank/DDBJ databases">
        <title>Draft genome sequence of Chelonobacter oris 1662T, associated with respiratory disease in Hermann's Tortoises.</title>
        <authorList>
            <person name="Kudirkiene E."/>
            <person name="Hansen M.J."/>
            <person name="Bojesen A.M."/>
        </authorList>
    </citation>
    <scope>NUCLEOTIDE SEQUENCE [LARGE SCALE GENOMIC DNA]</scope>
    <source>
        <strain evidence="5 6">1662</strain>
    </source>
</reference>
<dbReference type="RefSeq" id="WP_034617351.1">
    <property type="nucleotide sequence ID" value="NZ_JSUM01000015.1"/>
</dbReference>
<gene>
    <name evidence="5" type="ORF">OA57_10290</name>
</gene>
<protein>
    <submittedName>
        <fullName evidence="5">AraC family transcriptional regulator</fullName>
    </submittedName>
</protein>